<name>A0A078H6S9_BRANA</name>
<proteinExistence type="predicted"/>
<dbReference type="PaxDb" id="3708-A0A078H6S9"/>
<sequence length="29" mass="3379">MIFSSVLCFLLTKVLKIFKVEEGMTLEMQ</sequence>
<dbReference type="EMBL" id="LK032309">
    <property type="protein sequence ID" value="CDY33224.1"/>
    <property type="molecule type" value="Genomic_DNA"/>
</dbReference>
<organism evidence="1 2">
    <name type="scientific">Brassica napus</name>
    <name type="common">Rape</name>
    <dbReference type="NCBI Taxonomy" id="3708"/>
    <lineage>
        <taxon>Eukaryota</taxon>
        <taxon>Viridiplantae</taxon>
        <taxon>Streptophyta</taxon>
        <taxon>Embryophyta</taxon>
        <taxon>Tracheophyta</taxon>
        <taxon>Spermatophyta</taxon>
        <taxon>Magnoliopsida</taxon>
        <taxon>eudicotyledons</taxon>
        <taxon>Gunneridae</taxon>
        <taxon>Pentapetalae</taxon>
        <taxon>rosids</taxon>
        <taxon>malvids</taxon>
        <taxon>Brassicales</taxon>
        <taxon>Brassicaceae</taxon>
        <taxon>Brassiceae</taxon>
        <taxon>Brassica</taxon>
    </lineage>
</organism>
<evidence type="ECO:0000313" key="1">
    <source>
        <dbReference type="EMBL" id="CDY33224.1"/>
    </source>
</evidence>
<keyword evidence="2" id="KW-1185">Reference proteome</keyword>
<evidence type="ECO:0000313" key="2">
    <source>
        <dbReference type="Proteomes" id="UP000028999"/>
    </source>
</evidence>
<protein>
    <submittedName>
        <fullName evidence="1">BnaC01g36970D protein</fullName>
    </submittedName>
</protein>
<accession>A0A078H6S9</accession>
<dbReference type="Gramene" id="CDY33224">
    <property type="protein sequence ID" value="CDY33224"/>
    <property type="gene ID" value="GSBRNA2T00053973001"/>
</dbReference>
<dbReference type="Proteomes" id="UP000028999">
    <property type="component" value="Unassembled WGS sequence"/>
</dbReference>
<gene>
    <name evidence="1" type="primary">BnaC01g36970D</name>
    <name evidence="1" type="ORF">GSBRNA2T00053973001</name>
</gene>
<reference evidence="1 2" key="1">
    <citation type="journal article" date="2014" name="Science">
        <title>Plant genetics. Early allopolyploid evolution in the post-Neolithic Brassica napus oilseed genome.</title>
        <authorList>
            <person name="Chalhoub B."/>
            <person name="Denoeud F."/>
            <person name="Liu S."/>
            <person name="Parkin I.A."/>
            <person name="Tang H."/>
            <person name="Wang X."/>
            <person name="Chiquet J."/>
            <person name="Belcram H."/>
            <person name="Tong C."/>
            <person name="Samans B."/>
            <person name="Correa M."/>
            <person name="Da Silva C."/>
            <person name="Just J."/>
            <person name="Falentin C."/>
            <person name="Koh C.S."/>
            <person name="Le Clainche I."/>
            <person name="Bernard M."/>
            <person name="Bento P."/>
            <person name="Noel B."/>
            <person name="Labadie K."/>
            <person name="Alberti A."/>
            <person name="Charles M."/>
            <person name="Arnaud D."/>
            <person name="Guo H."/>
            <person name="Daviaud C."/>
            <person name="Alamery S."/>
            <person name="Jabbari K."/>
            <person name="Zhao M."/>
            <person name="Edger P.P."/>
            <person name="Chelaifa H."/>
            <person name="Tack D."/>
            <person name="Lassalle G."/>
            <person name="Mestiri I."/>
            <person name="Schnel N."/>
            <person name="Le Paslier M.C."/>
            <person name="Fan G."/>
            <person name="Renault V."/>
            <person name="Bayer P.E."/>
            <person name="Golicz A.A."/>
            <person name="Manoli S."/>
            <person name="Lee T.H."/>
            <person name="Thi V.H."/>
            <person name="Chalabi S."/>
            <person name="Hu Q."/>
            <person name="Fan C."/>
            <person name="Tollenaere R."/>
            <person name="Lu Y."/>
            <person name="Battail C."/>
            <person name="Shen J."/>
            <person name="Sidebottom C.H."/>
            <person name="Wang X."/>
            <person name="Canaguier A."/>
            <person name="Chauveau A."/>
            <person name="Berard A."/>
            <person name="Deniot G."/>
            <person name="Guan M."/>
            <person name="Liu Z."/>
            <person name="Sun F."/>
            <person name="Lim Y.P."/>
            <person name="Lyons E."/>
            <person name="Town C.D."/>
            <person name="Bancroft I."/>
            <person name="Wang X."/>
            <person name="Meng J."/>
            <person name="Ma J."/>
            <person name="Pires J.C."/>
            <person name="King G.J."/>
            <person name="Brunel D."/>
            <person name="Delourme R."/>
            <person name="Renard M."/>
            <person name="Aury J.M."/>
            <person name="Adams K.L."/>
            <person name="Batley J."/>
            <person name="Snowdon R.J."/>
            <person name="Tost J."/>
            <person name="Edwards D."/>
            <person name="Zhou Y."/>
            <person name="Hua W."/>
            <person name="Sharpe A.G."/>
            <person name="Paterson A.H."/>
            <person name="Guan C."/>
            <person name="Wincker P."/>
        </authorList>
    </citation>
    <scope>NUCLEOTIDE SEQUENCE [LARGE SCALE GENOMIC DNA]</scope>
    <source>
        <strain evidence="2">cv. Darmor-bzh</strain>
    </source>
</reference>
<dbReference type="AlphaFoldDB" id="A0A078H6S9"/>